<dbReference type="InterPro" id="IPR005888">
    <property type="entry name" value="dTDP_Gluc_deHydtase"/>
</dbReference>
<dbReference type="Gene3D" id="3.40.50.720">
    <property type="entry name" value="NAD(P)-binding Rossmann-like Domain"/>
    <property type="match status" value="1"/>
</dbReference>
<reference evidence="8 9" key="1">
    <citation type="journal article" date="2010" name="Genome Biol.">
        <title>A first genome assembly of the barley fungal pathogen Pyrenophora teres f. teres.</title>
        <authorList>
            <person name="Ellwood S.R."/>
            <person name="Liu Z."/>
            <person name="Syme R.A."/>
            <person name="Lai Z."/>
            <person name="Hane J.K."/>
            <person name="Keiper F."/>
            <person name="Moffat C.S."/>
            <person name="Oliver R.P."/>
            <person name="Friesen T.L."/>
        </authorList>
    </citation>
    <scope>NUCLEOTIDE SEQUENCE [LARGE SCALE GENOMIC DNA]</scope>
    <source>
        <strain evidence="8 9">0-1</strain>
    </source>
</reference>
<dbReference type="STRING" id="861557.E3RHR7"/>
<evidence type="ECO:0000313" key="8">
    <source>
        <dbReference type="EMBL" id="EFQ94733.1"/>
    </source>
</evidence>
<keyword evidence="3" id="KW-0520">NAD</keyword>
<keyword evidence="6" id="KW-1133">Transmembrane helix</keyword>
<dbReference type="InterPro" id="IPR011701">
    <property type="entry name" value="MFS"/>
</dbReference>
<keyword evidence="9" id="KW-1185">Reference proteome</keyword>
<keyword evidence="6" id="KW-0472">Membrane</keyword>
<feature type="region of interest" description="Disordered" evidence="5">
    <location>
        <begin position="691"/>
        <end position="715"/>
    </location>
</feature>
<evidence type="ECO:0000256" key="1">
    <source>
        <dbReference type="ARBA" id="ARBA00001911"/>
    </source>
</evidence>
<gene>
    <name evidence="8" type="ORF">PTT_07488</name>
</gene>
<dbReference type="HOGENOM" id="CLU_386430_0_0_1"/>
<feature type="domain" description="NAD(P)-binding" evidence="7">
    <location>
        <begin position="349"/>
        <end position="657"/>
    </location>
</feature>
<dbReference type="InterPro" id="IPR016040">
    <property type="entry name" value="NAD(P)-bd_dom"/>
</dbReference>
<organism evidence="9">
    <name type="scientific">Pyrenophora teres f. teres (strain 0-1)</name>
    <name type="common">Barley net blotch fungus</name>
    <name type="synonym">Drechslera teres f. teres</name>
    <dbReference type="NCBI Taxonomy" id="861557"/>
    <lineage>
        <taxon>Eukaryota</taxon>
        <taxon>Fungi</taxon>
        <taxon>Dikarya</taxon>
        <taxon>Ascomycota</taxon>
        <taxon>Pezizomycotina</taxon>
        <taxon>Dothideomycetes</taxon>
        <taxon>Pleosporomycetidae</taxon>
        <taxon>Pleosporales</taxon>
        <taxon>Pleosporineae</taxon>
        <taxon>Pleosporaceae</taxon>
        <taxon>Pyrenophora</taxon>
    </lineage>
</organism>
<evidence type="ECO:0000259" key="7">
    <source>
        <dbReference type="Pfam" id="PF16363"/>
    </source>
</evidence>
<comment type="subcellular location">
    <subcellularLocation>
        <location evidence="2">Membrane</location>
        <topology evidence="2">Multi-pass membrane protein</topology>
    </subcellularLocation>
</comment>
<dbReference type="PANTHER" id="PTHR43000">
    <property type="entry name" value="DTDP-D-GLUCOSE 4,6-DEHYDRATASE-RELATED"/>
    <property type="match status" value="1"/>
</dbReference>
<accession>E3RHR7</accession>
<dbReference type="OrthoDB" id="331544at2759"/>
<dbReference type="AlphaFoldDB" id="E3RHR7"/>
<dbReference type="GO" id="GO:0009225">
    <property type="term" value="P:nucleotide-sugar metabolic process"/>
    <property type="evidence" value="ECO:0007669"/>
    <property type="project" value="InterPro"/>
</dbReference>
<feature type="transmembrane region" description="Helical" evidence="6">
    <location>
        <begin position="55"/>
        <end position="75"/>
    </location>
</feature>
<dbReference type="FunFam" id="3.40.50.720:FF:000304">
    <property type="entry name" value="UDP-glucose 4,6-dehydratase"/>
    <property type="match status" value="1"/>
</dbReference>
<name>E3RHR7_PYRTT</name>
<feature type="transmembrane region" description="Helical" evidence="6">
    <location>
        <begin position="260"/>
        <end position="281"/>
    </location>
</feature>
<dbReference type="GO" id="GO:0008460">
    <property type="term" value="F:dTDP-glucose 4,6-dehydratase activity"/>
    <property type="evidence" value="ECO:0007669"/>
    <property type="project" value="InterPro"/>
</dbReference>
<feature type="compositionally biased region" description="Basic and acidic residues" evidence="5">
    <location>
        <begin position="691"/>
        <end position="709"/>
    </location>
</feature>
<dbReference type="Gene3D" id="3.90.25.10">
    <property type="entry name" value="UDP-galactose 4-epimerase, domain 1"/>
    <property type="match status" value="1"/>
</dbReference>
<protein>
    <recommendedName>
        <fullName evidence="7">NAD(P)-binding domain-containing protein</fullName>
    </recommendedName>
</protein>
<evidence type="ECO:0000256" key="5">
    <source>
        <dbReference type="SAM" id="MobiDB-lite"/>
    </source>
</evidence>
<dbReference type="Proteomes" id="UP000001067">
    <property type="component" value="Unassembled WGS sequence"/>
</dbReference>
<dbReference type="eggNOG" id="KOG2504">
    <property type="taxonomic scope" value="Eukaryota"/>
</dbReference>
<proteinExistence type="predicted"/>
<dbReference type="InterPro" id="IPR036291">
    <property type="entry name" value="NAD(P)-bd_dom_sf"/>
</dbReference>
<feature type="transmembrane region" description="Helical" evidence="6">
    <location>
        <begin position="184"/>
        <end position="207"/>
    </location>
</feature>
<dbReference type="InterPro" id="IPR036259">
    <property type="entry name" value="MFS_trans_sf"/>
</dbReference>
<dbReference type="EMBL" id="GL533151">
    <property type="protein sequence ID" value="EFQ94733.1"/>
    <property type="molecule type" value="Genomic_DNA"/>
</dbReference>
<dbReference type="SUPFAM" id="SSF51735">
    <property type="entry name" value="NAD(P)-binding Rossmann-fold domains"/>
    <property type="match status" value="1"/>
</dbReference>
<sequence length="715" mass="80006">MATASSTYTMETPTPLITPVNESDIELDALQPQLHETYTVEPAFSLPPVDGGKDAWLFLFSAFVLEILTWGFPFAFGIFREYYSSNAPFAGSRNIAIIGTCALGLMYLSSPLVFGLLAWYPNLRRPCILVGLIIMCLSLGLSSLSQTVAHLIVTQGLLYAIGAALCYSPAIMFMDEWFVKRKGLAFGIMWAGTGLGGVITPLLLQYLLGRYGFRTTLRVWTAVLFVATLPLTVYVRPRLPVAQVTNRRRLDLSFLRNKSFLVLQLGNVLEGFGYFVPSIYLPTFARTLGASSAVSALTLILINVATVFGRRGSTVLNPRTYVKRELWTQAPILKGTTKFEPLDDAKNILITGGAGFIACWFVRHLVLTYPHYNVVSFDKLDYCATLNNTRILDKHANFTFEQGDITWPTDIKHVLRKHKIDTIFHFAAQSHVDLSFGNSYEFTNTNVYGTHVLLERAREHGITRFIHISTDEVYGDVPVGAADLSETSILAPTNPYSASKAAAEMMVSAYRSSFKLPLITVRANNVYGPHQFPEKIIPKFIMLLQRKQKLLLHGDGSPTRRYLYAGDIVDALDTILHKGDVGQIYNIASKDEISNADICNRLLDIFAIPHTSPAELSKWVEHTEDRPFNDQRYATDGSKLTALGWQPKTSFEEGLKITVDWYRRFGETWWGDISRVLTSFPVVAGNEIWTKEEHEDLPSSDGETMHEEDSAIWTT</sequence>
<dbReference type="Pfam" id="PF16363">
    <property type="entry name" value="GDP_Man_Dehyd"/>
    <property type="match status" value="1"/>
</dbReference>
<dbReference type="KEGG" id="pte:PTT_07488"/>
<dbReference type="Gene3D" id="1.20.1250.20">
    <property type="entry name" value="MFS general substrate transporter like domains"/>
    <property type="match status" value="1"/>
</dbReference>
<feature type="transmembrane region" description="Helical" evidence="6">
    <location>
        <begin position="95"/>
        <end position="120"/>
    </location>
</feature>
<dbReference type="SUPFAM" id="SSF103473">
    <property type="entry name" value="MFS general substrate transporter"/>
    <property type="match status" value="1"/>
</dbReference>
<feature type="transmembrane region" description="Helical" evidence="6">
    <location>
        <begin position="219"/>
        <end position="239"/>
    </location>
</feature>
<feature type="transmembrane region" description="Helical" evidence="6">
    <location>
        <begin position="287"/>
        <end position="309"/>
    </location>
</feature>
<feature type="transmembrane region" description="Helical" evidence="6">
    <location>
        <begin position="127"/>
        <end position="145"/>
    </location>
</feature>
<comment type="cofactor">
    <cofactor evidence="1">
        <name>NAD(+)</name>
        <dbReference type="ChEBI" id="CHEBI:57540"/>
    </cofactor>
</comment>
<evidence type="ECO:0000256" key="3">
    <source>
        <dbReference type="ARBA" id="ARBA00023027"/>
    </source>
</evidence>
<dbReference type="CDD" id="cd05246">
    <property type="entry name" value="dTDP_GD_SDR_e"/>
    <property type="match status" value="1"/>
</dbReference>
<dbReference type="GO" id="GO:0022857">
    <property type="term" value="F:transmembrane transporter activity"/>
    <property type="evidence" value="ECO:0007669"/>
    <property type="project" value="InterPro"/>
</dbReference>
<evidence type="ECO:0000256" key="6">
    <source>
        <dbReference type="SAM" id="Phobius"/>
    </source>
</evidence>
<dbReference type="Pfam" id="PF07690">
    <property type="entry name" value="MFS_1"/>
    <property type="match status" value="1"/>
</dbReference>
<keyword evidence="4" id="KW-0456">Lyase</keyword>
<dbReference type="GO" id="GO:0016020">
    <property type="term" value="C:membrane"/>
    <property type="evidence" value="ECO:0007669"/>
    <property type="project" value="UniProtKB-SubCell"/>
</dbReference>
<evidence type="ECO:0000256" key="2">
    <source>
        <dbReference type="ARBA" id="ARBA00004141"/>
    </source>
</evidence>
<dbReference type="eggNOG" id="KOG0747">
    <property type="taxonomic scope" value="Eukaryota"/>
</dbReference>
<feature type="transmembrane region" description="Helical" evidence="6">
    <location>
        <begin position="151"/>
        <end position="172"/>
    </location>
</feature>
<keyword evidence="6" id="KW-0812">Transmembrane</keyword>
<evidence type="ECO:0000256" key="4">
    <source>
        <dbReference type="ARBA" id="ARBA00023239"/>
    </source>
</evidence>
<evidence type="ECO:0000313" key="9">
    <source>
        <dbReference type="Proteomes" id="UP000001067"/>
    </source>
</evidence>